<keyword evidence="2" id="KW-1185">Reference proteome</keyword>
<reference evidence="1 2" key="1">
    <citation type="journal article" date="2003" name="Int. J. Syst. Evol. Microbiol.">
        <title>Bacillus nealsonii sp. nov., isolated from a spacecraft-assembly facility, whose spores are gamma-radiation resistant.</title>
        <authorList>
            <person name="Venkateswaran K."/>
            <person name="Kempf M."/>
            <person name="Chen F."/>
            <person name="Satomi M."/>
            <person name="Nicholson W."/>
            <person name="Kern R."/>
        </authorList>
    </citation>
    <scope>NUCLEOTIDE SEQUENCE [LARGE SCALE GENOMIC DNA]</scope>
    <source>
        <strain evidence="1 2">FO-92</strain>
    </source>
</reference>
<dbReference type="RefSeq" id="WP_101178115.1">
    <property type="nucleotide sequence ID" value="NZ_PISE01000035.1"/>
</dbReference>
<organism evidence="1 2">
    <name type="scientific">Niallia nealsonii</name>
    <dbReference type="NCBI Taxonomy" id="115979"/>
    <lineage>
        <taxon>Bacteria</taxon>
        <taxon>Bacillati</taxon>
        <taxon>Bacillota</taxon>
        <taxon>Bacilli</taxon>
        <taxon>Bacillales</taxon>
        <taxon>Bacillaceae</taxon>
        <taxon>Niallia</taxon>
    </lineage>
</organism>
<gene>
    <name evidence="1" type="ORF">CWS01_15565</name>
</gene>
<sequence length="159" mass="18447">MKLNLSRPEAYSLMSEADHEYMNQKIKELEKIIGNCSNVNLQFYLIEQELFLEISSGKRLLYRLMFSVTKEVDLPSLHTNKENVIQLSKNNECFKCVDNEAVLEVAEVLENALTREPPFIMTVKNGVGEYQEIASREEFLEHYLSWAIGTLYDLTDTEE</sequence>
<name>A0A2N0YZP4_9BACI</name>
<proteinExistence type="predicted"/>
<dbReference type="Proteomes" id="UP000233375">
    <property type="component" value="Unassembled WGS sequence"/>
</dbReference>
<dbReference type="EMBL" id="PISE01000035">
    <property type="protein sequence ID" value="PKG22728.1"/>
    <property type="molecule type" value="Genomic_DNA"/>
</dbReference>
<dbReference type="OrthoDB" id="2971950at2"/>
<comment type="caution">
    <text evidence="1">The sequence shown here is derived from an EMBL/GenBank/DDBJ whole genome shotgun (WGS) entry which is preliminary data.</text>
</comment>
<dbReference type="AlphaFoldDB" id="A0A2N0YZP4"/>
<protein>
    <submittedName>
        <fullName evidence="1">Uncharacterized protein</fullName>
    </submittedName>
</protein>
<evidence type="ECO:0000313" key="1">
    <source>
        <dbReference type="EMBL" id="PKG22728.1"/>
    </source>
</evidence>
<evidence type="ECO:0000313" key="2">
    <source>
        <dbReference type="Proteomes" id="UP000233375"/>
    </source>
</evidence>
<accession>A0A2N0YZP4</accession>